<dbReference type="InterPro" id="IPR035466">
    <property type="entry name" value="GlmS/AgaS_SIS"/>
</dbReference>
<dbReference type="InterPro" id="IPR035490">
    <property type="entry name" value="GlmS/FrlB_SIS"/>
</dbReference>
<dbReference type="Proteomes" id="UP000288758">
    <property type="component" value="Chromosome"/>
</dbReference>
<dbReference type="SUPFAM" id="SSF53697">
    <property type="entry name" value="SIS domain"/>
    <property type="match status" value="1"/>
</dbReference>
<evidence type="ECO:0000256" key="1">
    <source>
        <dbReference type="ARBA" id="ARBA00022737"/>
    </source>
</evidence>
<protein>
    <submittedName>
        <fullName evidence="4">Glucosamine--fructose-6-phosphate aminotransferase</fullName>
    </submittedName>
</protein>
<keyword evidence="4" id="KW-0032">Aminotransferase</keyword>
<gene>
    <name evidence="4" type="primary">glmS1</name>
    <name evidence="4" type="ORF">EJ065_1132</name>
</gene>
<keyword evidence="1" id="KW-0677">Repeat</keyword>
<dbReference type="InterPro" id="IPR046348">
    <property type="entry name" value="SIS_dom_sf"/>
</dbReference>
<feature type="region of interest" description="Disordered" evidence="2">
    <location>
        <begin position="1"/>
        <end position="41"/>
    </location>
</feature>
<evidence type="ECO:0000259" key="3">
    <source>
        <dbReference type="PROSITE" id="PS51464"/>
    </source>
</evidence>
<evidence type="ECO:0000313" key="4">
    <source>
        <dbReference type="EMBL" id="QAT82736.1"/>
    </source>
</evidence>
<dbReference type="EMBL" id="CP034669">
    <property type="protein sequence ID" value="QAT82736.1"/>
    <property type="molecule type" value="Genomic_DNA"/>
</dbReference>
<evidence type="ECO:0000256" key="2">
    <source>
        <dbReference type="SAM" id="MobiDB-lite"/>
    </source>
</evidence>
<feature type="domain" description="SIS" evidence="3">
    <location>
        <begin position="61"/>
        <end position="212"/>
    </location>
</feature>
<feature type="domain" description="SIS" evidence="3">
    <location>
        <begin position="226"/>
        <end position="356"/>
    </location>
</feature>
<dbReference type="PANTHER" id="PTHR10937">
    <property type="entry name" value="GLUCOSAMINE--FRUCTOSE-6-PHOSPHATE AMINOTRANSFERASE, ISOMERIZING"/>
    <property type="match status" value="1"/>
</dbReference>
<accession>A0A410RLI4</accession>
<feature type="compositionally biased region" description="Polar residues" evidence="2">
    <location>
        <begin position="1"/>
        <end position="11"/>
    </location>
</feature>
<organism evidence="4 5">
    <name type="scientific">Corallococcus coralloides</name>
    <name type="common">Myxococcus coralloides</name>
    <dbReference type="NCBI Taxonomy" id="184914"/>
    <lineage>
        <taxon>Bacteria</taxon>
        <taxon>Pseudomonadati</taxon>
        <taxon>Myxococcota</taxon>
        <taxon>Myxococcia</taxon>
        <taxon>Myxococcales</taxon>
        <taxon>Cystobacterineae</taxon>
        <taxon>Myxococcaceae</taxon>
        <taxon>Corallococcus</taxon>
    </lineage>
</organism>
<dbReference type="InterPro" id="IPR001347">
    <property type="entry name" value="SIS_dom"/>
</dbReference>
<dbReference type="CDD" id="cd05009">
    <property type="entry name" value="SIS_GlmS_GlmD_2"/>
    <property type="match status" value="1"/>
</dbReference>
<sequence length="371" mass="39112">MSDASRQAPSSTRPPPEAVIPLRVDPTPKNPSLPALAREAAEAPAAARRQLERCRDTFAYLGARLRRTPPRFVVTCARGSSDHAAVYGKYLIETTLGRAVASLGPSVASVYNTRSLDLRDALFIAVSQSGQSPDLLRMTEAARAGGAVVLGFINDEASPLAALCDVRIPLSAGPEHSVAATKSYLLSGLAFLQLAAHWSDSAELHDAARRLPDALEAAGKLDWWPALSTLKDASSLYVVGRGSGLGAALEMALKLKETCRLHAEAFSTAEVLHGPLGLVRPGFPVLALGQEDNAAQGTRDVVQRMVELGANIHTALPVPGAQALPTLPDAPAAIAPLCQVQSFYFAVHQLATARGLDPDAPAHLRKVTETV</sequence>
<dbReference type="GO" id="GO:1901135">
    <property type="term" value="P:carbohydrate derivative metabolic process"/>
    <property type="evidence" value="ECO:0007669"/>
    <property type="project" value="InterPro"/>
</dbReference>
<keyword evidence="4" id="KW-0808">Transferase</keyword>
<dbReference type="Gene3D" id="3.40.50.10490">
    <property type="entry name" value="Glucose-6-phosphate isomerase like protein, domain 1"/>
    <property type="match status" value="2"/>
</dbReference>
<dbReference type="Pfam" id="PF01380">
    <property type="entry name" value="SIS"/>
    <property type="match status" value="2"/>
</dbReference>
<proteinExistence type="predicted"/>
<dbReference type="GO" id="GO:0097367">
    <property type="term" value="F:carbohydrate derivative binding"/>
    <property type="evidence" value="ECO:0007669"/>
    <property type="project" value="InterPro"/>
</dbReference>
<reference evidence="4 5" key="1">
    <citation type="submission" date="2018-12" db="EMBL/GenBank/DDBJ databases">
        <title>Complete Genome Sequence of the Corallopyronin A producing Myxobacterium Corallococcus coralloides B035.</title>
        <authorList>
            <person name="Bouhired S.M."/>
            <person name="Rupp O."/>
            <person name="Blom J."/>
            <person name="Schaeberle T.F."/>
            <person name="Kehraus S."/>
            <person name="Schiefer A."/>
            <person name="Pfarr K."/>
            <person name="Goesmann A."/>
            <person name="Hoerauf A."/>
            <person name="Koenig G.M."/>
        </authorList>
    </citation>
    <scope>NUCLEOTIDE SEQUENCE [LARGE SCALE GENOMIC DNA]</scope>
    <source>
        <strain evidence="4 5">B035</strain>
    </source>
</reference>
<dbReference type="CDD" id="cd05008">
    <property type="entry name" value="SIS_GlmS_GlmD_1"/>
    <property type="match status" value="1"/>
</dbReference>
<dbReference type="GO" id="GO:0008483">
    <property type="term" value="F:transaminase activity"/>
    <property type="evidence" value="ECO:0007669"/>
    <property type="project" value="UniProtKB-KW"/>
</dbReference>
<dbReference type="AlphaFoldDB" id="A0A410RLI4"/>
<dbReference type="PANTHER" id="PTHR10937:SF8">
    <property type="entry name" value="AMINOTRANSFERASE-RELATED"/>
    <property type="match status" value="1"/>
</dbReference>
<name>A0A410RLI4_CORCK</name>
<dbReference type="PROSITE" id="PS51464">
    <property type="entry name" value="SIS"/>
    <property type="match status" value="2"/>
</dbReference>
<evidence type="ECO:0000313" key="5">
    <source>
        <dbReference type="Proteomes" id="UP000288758"/>
    </source>
</evidence>